<dbReference type="AlphaFoldDB" id="A0A553NZF5"/>
<gene>
    <name evidence="1" type="ORF">TCAL_05927</name>
</gene>
<dbReference type="STRING" id="6832.A0A553NZF5"/>
<dbReference type="Proteomes" id="UP000318571">
    <property type="component" value="Chromosome 9"/>
</dbReference>
<organism evidence="1 2">
    <name type="scientific">Tigriopus californicus</name>
    <name type="common">Marine copepod</name>
    <dbReference type="NCBI Taxonomy" id="6832"/>
    <lineage>
        <taxon>Eukaryota</taxon>
        <taxon>Metazoa</taxon>
        <taxon>Ecdysozoa</taxon>
        <taxon>Arthropoda</taxon>
        <taxon>Crustacea</taxon>
        <taxon>Multicrustacea</taxon>
        <taxon>Hexanauplia</taxon>
        <taxon>Copepoda</taxon>
        <taxon>Harpacticoida</taxon>
        <taxon>Harpacticidae</taxon>
        <taxon>Tigriopus</taxon>
    </lineage>
</organism>
<protein>
    <submittedName>
        <fullName evidence="1">Uncharacterized protein</fullName>
    </submittedName>
</protein>
<proteinExistence type="predicted"/>
<dbReference type="InterPro" id="IPR032675">
    <property type="entry name" value="LRR_dom_sf"/>
</dbReference>
<dbReference type="OMA" id="IFDMLYV"/>
<name>A0A553NZF5_TIGCA</name>
<evidence type="ECO:0000313" key="1">
    <source>
        <dbReference type="EMBL" id="TRY70798.1"/>
    </source>
</evidence>
<reference evidence="1 2" key="1">
    <citation type="journal article" date="2018" name="Nat. Ecol. Evol.">
        <title>Genomic signatures of mitonuclear coevolution across populations of Tigriopus californicus.</title>
        <authorList>
            <person name="Barreto F.S."/>
            <person name="Watson E.T."/>
            <person name="Lima T.G."/>
            <person name="Willett C.S."/>
            <person name="Edmands S."/>
            <person name="Li W."/>
            <person name="Burton R.S."/>
        </authorList>
    </citation>
    <scope>NUCLEOTIDE SEQUENCE [LARGE SCALE GENOMIC DNA]</scope>
    <source>
        <strain evidence="1 2">San Diego</strain>
    </source>
</reference>
<sequence length="218" mass="24399">MSSLMTRSVRASWGVLSRSWHQVIGSTNFRPANNPRSFYGWFNSVFNKYDSDRVAAVGPDRACAEWLLRCGGGVVWKGSQAVFTDYNALPRTPSRSTKIEEIDGTDSCIMNVGFDYLKGLTELKKIKLKNATSVDDYALALLASICHDRLESLEVSDNGTVTDEGVSSLRKLKKLRHLSLDNLGNVDNPERVLQRLREELPSCHIEWPPFTGQSDQTD</sequence>
<dbReference type="SUPFAM" id="SSF52047">
    <property type="entry name" value="RNI-like"/>
    <property type="match status" value="1"/>
</dbReference>
<comment type="caution">
    <text evidence="1">The sequence shown here is derived from an EMBL/GenBank/DDBJ whole genome shotgun (WGS) entry which is preliminary data.</text>
</comment>
<dbReference type="Gene3D" id="3.80.10.10">
    <property type="entry name" value="Ribonuclease Inhibitor"/>
    <property type="match status" value="1"/>
</dbReference>
<evidence type="ECO:0000313" key="2">
    <source>
        <dbReference type="Proteomes" id="UP000318571"/>
    </source>
</evidence>
<dbReference type="EMBL" id="VCGU01000009">
    <property type="protein sequence ID" value="TRY70798.1"/>
    <property type="molecule type" value="Genomic_DNA"/>
</dbReference>
<accession>A0A553NZF5</accession>
<keyword evidence="2" id="KW-1185">Reference proteome</keyword>